<dbReference type="InterPro" id="IPR002508">
    <property type="entry name" value="MurNAc-LAA_cat"/>
</dbReference>
<evidence type="ECO:0000256" key="2">
    <source>
        <dbReference type="ARBA" id="ARBA00011901"/>
    </source>
</evidence>
<feature type="signal peptide" evidence="4">
    <location>
        <begin position="1"/>
        <end position="26"/>
    </location>
</feature>
<dbReference type="AlphaFoldDB" id="A0A246GHL7"/>
<dbReference type="EMBL" id="MTCZ01000087">
    <property type="protein sequence ID" value="OWP83696.1"/>
    <property type="molecule type" value="Genomic_DNA"/>
</dbReference>
<name>A0A246GHL7_9FLAO</name>
<evidence type="ECO:0000313" key="6">
    <source>
        <dbReference type="EMBL" id="OWP83696.1"/>
    </source>
</evidence>
<dbReference type="EC" id="3.5.1.28" evidence="2"/>
<dbReference type="SMART" id="SM00646">
    <property type="entry name" value="Ami_3"/>
    <property type="match status" value="1"/>
</dbReference>
<reference evidence="6 7" key="1">
    <citation type="journal article" date="2017" name="Infect. Genet. Evol.">
        <title>Comparative genome analysis of fish pathogen Flavobacterium columnare reveals extensive sequence diversity within the species.</title>
        <authorList>
            <person name="Kayansamruaj P."/>
            <person name="Dong H.T."/>
            <person name="Hirono I."/>
            <person name="Kondo H."/>
            <person name="Senapin S."/>
            <person name="Rodkhum C."/>
        </authorList>
    </citation>
    <scope>NUCLEOTIDE SEQUENCE [LARGE SCALE GENOMIC DNA]</scope>
    <source>
        <strain evidence="6 7">1215</strain>
    </source>
</reference>
<dbReference type="InterPro" id="IPR050695">
    <property type="entry name" value="N-acetylmuramoyl_amidase_3"/>
</dbReference>
<dbReference type="CDD" id="cd02696">
    <property type="entry name" value="MurNAc-LAA"/>
    <property type="match status" value="1"/>
</dbReference>
<gene>
    <name evidence="6" type="ORF">BWK59_09175</name>
</gene>
<dbReference type="GO" id="GO:0030288">
    <property type="term" value="C:outer membrane-bounded periplasmic space"/>
    <property type="evidence" value="ECO:0007669"/>
    <property type="project" value="TreeGrafter"/>
</dbReference>
<organism evidence="6 7">
    <name type="scientific">Flavobacterium davisii</name>
    <dbReference type="NCBI Taxonomy" id="2906077"/>
    <lineage>
        <taxon>Bacteria</taxon>
        <taxon>Pseudomonadati</taxon>
        <taxon>Bacteroidota</taxon>
        <taxon>Flavobacteriia</taxon>
        <taxon>Flavobacteriales</taxon>
        <taxon>Flavobacteriaceae</taxon>
        <taxon>Flavobacterium</taxon>
    </lineage>
</organism>
<keyword evidence="4" id="KW-0732">Signal</keyword>
<comment type="caution">
    <text evidence="6">The sequence shown here is derived from an EMBL/GenBank/DDBJ whole genome shotgun (WGS) entry which is preliminary data.</text>
</comment>
<dbReference type="PANTHER" id="PTHR30404:SF0">
    <property type="entry name" value="N-ACETYLMURAMOYL-L-ALANINE AMIDASE AMIC"/>
    <property type="match status" value="1"/>
</dbReference>
<keyword evidence="3" id="KW-0378">Hydrolase</keyword>
<dbReference type="SUPFAM" id="SSF53187">
    <property type="entry name" value="Zn-dependent exopeptidases"/>
    <property type="match status" value="1"/>
</dbReference>
<feature type="chain" id="PRO_5012196562" description="N-acetylmuramoyl-L-alanine amidase" evidence="4">
    <location>
        <begin position="27"/>
        <end position="397"/>
    </location>
</feature>
<proteinExistence type="predicted"/>
<dbReference type="FunFam" id="3.40.630.40:FF:000005">
    <property type="entry name" value="N-acetylmuramoyl-L-alanine amidase (AmiA)"/>
    <property type="match status" value="1"/>
</dbReference>
<sequence length="397" mass="44463">MKVKNRNKMKYVFFTALFVLSGVLQAQNNAKFKVCLDAGHGNQDFGATYHGYVEKQINLAIVLKLGAILEKDPTIDIIYTRKTDTFIELVERANIANKNKANIFVSIHCNANRNLEAYGSETYVMGLSKSASSLAVARKENEVIKLEDNYKTKYAGYNPNAPESLISATIAQEEYLDQSIELASRIQDNFDQKVNRKNRGVHQAPFMVLHKAFMPRVLVETGFISNPSEGAYLNSEEGQENMARSIADAIFKMKAEHFGGTVPFLDIKKSEKPTPKDSTPKTKEVVVPVKEIIKQDPVKPETKSKGSVDTQKVVFKIQLKASNTQIDVKPENFNGLLNISSVFEGGYYKYMYGETNDYQESRKMLTEAKSKGYESAFVVPYKNGIKISLNEAVKSAK</sequence>
<feature type="domain" description="MurNAc-LAA" evidence="5">
    <location>
        <begin position="93"/>
        <end position="251"/>
    </location>
</feature>
<protein>
    <recommendedName>
        <fullName evidence="2">N-acetylmuramoyl-L-alanine amidase</fullName>
        <ecNumber evidence="2">3.5.1.28</ecNumber>
    </recommendedName>
</protein>
<dbReference type="GO" id="GO:0008745">
    <property type="term" value="F:N-acetylmuramoyl-L-alanine amidase activity"/>
    <property type="evidence" value="ECO:0007669"/>
    <property type="project" value="UniProtKB-EC"/>
</dbReference>
<evidence type="ECO:0000313" key="7">
    <source>
        <dbReference type="Proteomes" id="UP000197768"/>
    </source>
</evidence>
<evidence type="ECO:0000256" key="1">
    <source>
        <dbReference type="ARBA" id="ARBA00001561"/>
    </source>
</evidence>
<dbReference type="Proteomes" id="UP000197768">
    <property type="component" value="Unassembled WGS sequence"/>
</dbReference>
<comment type="catalytic activity">
    <reaction evidence="1">
        <text>Hydrolyzes the link between N-acetylmuramoyl residues and L-amino acid residues in certain cell-wall glycopeptides.</text>
        <dbReference type="EC" id="3.5.1.28"/>
    </reaction>
</comment>
<dbReference type="Gene3D" id="3.40.630.40">
    <property type="entry name" value="Zn-dependent exopeptidases"/>
    <property type="match status" value="1"/>
</dbReference>
<evidence type="ECO:0000256" key="4">
    <source>
        <dbReference type="SAM" id="SignalP"/>
    </source>
</evidence>
<evidence type="ECO:0000259" key="5">
    <source>
        <dbReference type="SMART" id="SM00646"/>
    </source>
</evidence>
<evidence type="ECO:0000256" key="3">
    <source>
        <dbReference type="ARBA" id="ARBA00022801"/>
    </source>
</evidence>
<accession>A0A246GHL7</accession>
<dbReference type="PANTHER" id="PTHR30404">
    <property type="entry name" value="N-ACETYLMURAMOYL-L-ALANINE AMIDASE"/>
    <property type="match status" value="1"/>
</dbReference>
<dbReference type="Pfam" id="PF01520">
    <property type="entry name" value="Amidase_3"/>
    <property type="match status" value="1"/>
</dbReference>
<dbReference type="GO" id="GO:0009253">
    <property type="term" value="P:peptidoglycan catabolic process"/>
    <property type="evidence" value="ECO:0007669"/>
    <property type="project" value="InterPro"/>
</dbReference>